<sequence length="485" mass="51457">MHKIALPAAAISMAFVTASAFSSDAPKLTADKLYQQNCAICHGARMEGAVGPSLVDKEWLHGAPTRDNLVKIIAKGVPEKNMPAWSPALTNAQIALLADYVAAGPKPASAKAMATPATAATAAAASKAATAATSATAADADGIDLSGFKLPQGFRISVYADGVDAARSLAVSPSGIVYVGSRKAGKVYALVPRAGQKAEVITIASGLENPIGVALLNGALYVGEIGRVIRFDNIDQHYAQQPKYAVVKVNLPNDKWHGEKIIKAGPDGKLYIPVGAPCNICDTDDTKHAKIYRMNADGSGLEEYARGVRNTVGFAFHPTTKALWFTDNGRDELGDNTPSCELNIAPKAGLHFGFPYCHGGVLPDPKFGAGRQCEEFVEPVAKLGPHVAPLGLTFYTGKQFPEAYRNNVYVANHGSWNRTTKSGYEVRLITLYNSKVVSDTAFISGFLRDEEVVGRPVDIATLADGSMLVSDDFGGRIFRITYEGK</sequence>
<evidence type="ECO:0000313" key="7">
    <source>
        <dbReference type="EMBL" id="WQH02931.1"/>
    </source>
</evidence>
<proteinExistence type="predicted"/>
<protein>
    <submittedName>
        <fullName evidence="7">PQQ-dependent sugar dehydrogenase</fullName>
    </submittedName>
</protein>
<dbReference type="EMBL" id="CP140152">
    <property type="protein sequence ID" value="WQH02931.1"/>
    <property type="molecule type" value="Genomic_DNA"/>
</dbReference>
<dbReference type="Proteomes" id="UP001326110">
    <property type="component" value="Chromosome"/>
</dbReference>
<accession>A0ABZ0XTK1</accession>
<dbReference type="InterPro" id="IPR011042">
    <property type="entry name" value="6-blade_b-propeller_TolB-like"/>
</dbReference>
<evidence type="ECO:0000256" key="2">
    <source>
        <dbReference type="ARBA" id="ARBA00022723"/>
    </source>
</evidence>
<evidence type="ECO:0000259" key="6">
    <source>
        <dbReference type="PROSITE" id="PS51007"/>
    </source>
</evidence>
<dbReference type="InterPro" id="IPR011041">
    <property type="entry name" value="Quinoprot_gluc/sorb_DH_b-prop"/>
</dbReference>
<dbReference type="InterPro" id="IPR054539">
    <property type="entry name" value="Beta-prop_PDH"/>
</dbReference>
<dbReference type="Pfam" id="PF13442">
    <property type="entry name" value="Cytochrome_CBB3"/>
    <property type="match status" value="1"/>
</dbReference>
<keyword evidence="1 4" id="KW-0349">Heme</keyword>
<evidence type="ECO:0000313" key="8">
    <source>
        <dbReference type="Proteomes" id="UP001326110"/>
    </source>
</evidence>
<feature type="chain" id="PRO_5047314127" evidence="5">
    <location>
        <begin position="21"/>
        <end position="485"/>
    </location>
</feature>
<organism evidence="7 8">
    <name type="scientific">Duganella zoogloeoides</name>
    <dbReference type="NCBI Taxonomy" id="75659"/>
    <lineage>
        <taxon>Bacteria</taxon>
        <taxon>Pseudomonadati</taxon>
        <taxon>Pseudomonadota</taxon>
        <taxon>Betaproteobacteria</taxon>
        <taxon>Burkholderiales</taxon>
        <taxon>Oxalobacteraceae</taxon>
        <taxon>Telluria group</taxon>
        <taxon>Duganella</taxon>
    </lineage>
</organism>
<dbReference type="Gene3D" id="1.10.760.10">
    <property type="entry name" value="Cytochrome c-like domain"/>
    <property type="match status" value="1"/>
</dbReference>
<keyword evidence="3 4" id="KW-0408">Iron</keyword>
<reference evidence="7 8" key="1">
    <citation type="submission" date="2023-11" db="EMBL/GenBank/DDBJ databases">
        <title>MicrobeMod: A computational toolkit for identifying prokaryotic methylation and restriction-modification with nanopore sequencing.</title>
        <authorList>
            <person name="Crits-Christoph A."/>
            <person name="Kang S.C."/>
            <person name="Lee H."/>
            <person name="Ostrov N."/>
        </authorList>
    </citation>
    <scope>NUCLEOTIDE SEQUENCE [LARGE SCALE GENOMIC DNA]</scope>
    <source>
        <strain evidence="7 8">ATCC 25935</strain>
    </source>
</reference>
<dbReference type="InterPro" id="IPR009056">
    <property type="entry name" value="Cyt_c-like_dom"/>
</dbReference>
<feature type="domain" description="Cytochrome c" evidence="6">
    <location>
        <begin position="25"/>
        <end position="105"/>
    </location>
</feature>
<dbReference type="PANTHER" id="PTHR33546">
    <property type="entry name" value="LARGE, MULTIFUNCTIONAL SECRETED PROTEIN-RELATED"/>
    <property type="match status" value="1"/>
</dbReference>
<dbReference type="SUPFAM" id="SSF50952">
    <property type="entry name" value="Soluble quinoprotein glucose dehydrogenase"/>
    <property type="match status" value="1"/>
</dbReference>
<keyword evidence="5" id="KW-0732">Signal</keyword>
<dbReference type="SUPFAM" id="SSF46626">
    <property type="entry name" value="Cytochrome c"/>
    <property type="match status" value="1"/>
</dbReference>
<feature type="signal peptide" evidence="5">
    <location>
        <begin position="1"/>
        <end position="20"/>
    </location>
</feature>
<dbReference type="InterPro" id="IPR036909">
    <property type="entry name" value="Cyt_c-like_dom_sf"/>
</dbReference>
<keyword evidence="8" id="KW-1185">Reference proteome</keyword>
<dbReference type="PROSITE" id="PS51007">
    <property type="entry name" value="CYTC"/>
    <property type="match status" value="1"/>
</dbReference>
<evidence type="ECO:0000256" key="4">
    <source>
        <dbReference type="PROSITE-ProRule" id="PRU00433"/>
    </source>
</evidence>
<dbReference type="Gene3D" id="2.120.10.30">
    <property type="entry name" value="TolB, C-terminal domain"/>
    <property type="match status" value="1"/>
</dbReference>
<dbReference type="PANTHER" id="PTHR33546:SF1">
    <property type="entry name" value="LARGE, MULTIFUNCTIONAL SECRETED PROTEIN"/>
    <property type="match status" value="1"/>
</dbReference>
<gene>
    <name evidence="7" type="ORF">SR858_17905</name>
</gene>
<evidence type="ECO:0000256" key="5">
    <source>
        <dbReference type="SAM" id="SignalP"/>
    </source>
</evidence>
<keyword evidence="2 4" id="KW-0479">Metal-binding</keyword>
<evidence type="ECO:0000256" key="3">
    <source>
        <dbReference type="ARBA" id="ARBA00023004"/>
    </source>
</evidence>
<name>A0ABZ0XTK1_9BURK</name>
<dbReference type="Pfam" id="PF22807">
    <property type="entry name" value="TrAA12"/>
    <property type="match status" value="1"/>
</dbReference>
<evidence type="ECO:0000256" key="1">
    <source>
        <dbReference type="ARBA" id="ARBA00022617"/>
    </source>
</evidence>